<dbReference type="Pfam" id="PF03372">
    <property type="entry name" value="Exo_endo_phos"/>
    <property type="match status" value="1"/>
</dbReference>
<evidence type="ECO:0000259" key="1">
    <source>
        <dbReference type="Pfam" id="PF03372"/>
    </source>
</evidence>
<dbReference type="Proteomes" id="UP000009049">
    <property type="component" value="Chromosome"/>
</dbReference>
<dbReference type="HOGENOM" id="CLU_030508_1_0_10"/>
<dbReference type="PANTHER" id="PTHR12121">
    <property type="entry name" value="CARBON CATABOLITE REPRESSOR PROTEIN 4"/>
    <property type="match status" value="1"/>
</dbReference>
<dbReference type="EMBL" id="CP001712">
    <property type="protein sequence ID" value="EAR16692.1"/>
    <property type="molecule type" value="Genomic_DNA"/>
</dbReference>
<keyword evidence="3" id="KW-1185">Reference proteome</keyword>
<organism evidence="2 3">
    <name type="scientific">Robiginitalea biformata (strain ATCC BAA-864 / DSM 15991 / KCTC 12146 / HTCC2501)</name>
    <dbReference type="NCBI Taxonomy" id="313596"/>
    <lineage>
        <taxon>Bacteria</taxon>
        <taxon>Pseudomonadati</taxon>
        <taxon>Bacteroidota</taxon>
        <taxon>Flavobacteriia</taxon>
        <taxon>Flavobacteriales</taxon>
        <taxon>Flavobacteriaceae</taxon>
        <taxon>Robiginitalea</taxon>
    </lineage>
</organism>
<protein>
    <recommendedName>
        <fullName evidence="1">Endonuclease/exonuclease/phosphatase domain-containing protein</fullName>
    </recommendedName>
</protein>
<dbReference type="STRING" id="313596.RB2501_07320"/>
<evidence type="ECO:0000313" key="2">
    <source>
        <dbReference type="EMBL" id="EAR16692.1"/>
    </source>
</evidence>
<reference evidence="2 3" key="1">
    <citation type="journal article" date="2009" name="J. Bacteriol.">
        <title>Complete genome sequence of Robiginitalea biformata HTCC2501.</title>
        <authorList>
            <person name="Oh H.M."/>
            <person name="Giovannoni S.J."/>
            <person name="Lee K."/>
            <person name="Ferriera S."/>
            <person name="Johnson J."/>
            <person name="Cho J.C."/>
        </authorList>
    </citation>
    <scope>NUCLEOTIDE SEQUENCE [LARGE SCALE GENOMIC DNA]</scope>
    <source>
        <strain evidence="3">ATCC BAA-864 / HTCC2501 / KCTC 12146</strain>
    </source>
</reference>
<name>A4CID4_ROBBH</name>
<sequence>MSYNIRYDNPGDGRDSWDQRKEFLIAQIAYHAPDVVGTQEGLLHQLRDMEVALEGYAFFGKGRDQGDDQGEHTAVFYNTGQLELLEEETFWLSETPEVPSKGWDAALNRVCTYGRFRHRPSGREFYLFNTHFDHVGEAARRESVSLILRQMARVNAAGLPVVLMGDLNLEPDSAPIRQLANSMDDAFDQAGQAAYGPPGTFNGFDCTQPVTRRIDYIFTGPGDFTVRSHAILSEFTGLGFPSDHFPVLARLEFSE</sequence>
<feature type="domain" description="Endonuclease/exonuclease/phosphatase" evidence="1">
    <location>
        <begin position="1"/>
        <end position="244"/>
    </location>
</feature>
<dbReference type="KEGG" id="rbi:RB2501_07320"/>
<dbReference type="PANTHER" id="PTHR12121:SF36">
    <property type="entry name" value="ENDONUCLEASE_EXONUCLEASE_PHOSPHATASE DOMAIN-CONTAINING PROTEIN"/>
    <property type="match status" value="1"/>
</dbReference>
<dbReference type="eggNOG" id="COG3568">
    <property type="taxonomic scope" value="Bacteria"/>
</dbReference>
<gene>
    <name evidence="2" type="ordered locus">RB2501_07320</name>
</gene>
<dbReference type="CDD" id="cd09083">
    <property type="entry name" value="EEP-1"/>
    <property type="match status" value="1"/>
</dbReference>
<proteinExistence type="predicted"/>
<dbReference type="InterPro" id="IPR005135">
    <property type="entry name" value="Endo/exonuclease/phosphatase"/>
</dbReference>
<dbReference type="GO" id="GO:0000175">
    <property type="term" value="F:3'-5'-RNA exonuclease activity"/>
    <property type="evidence" value="ECO:0007669"/>
    <property type="project" value="TreeGrafter"/>
</dbReference>
<dbReference type="Gene3D" id="3.60.10.10">
    <property type="entry name" value="Endonuclease/exonuclease/phosphatase"/>
    <property type="match status" value="1"/>
</dbReference>
<dbReference type="InterPro" id="IPR050410">
    <property type="entry name" value="CCR4/nocturin_mRNA_transcr"/>
</dbReference>
<dbReference type="InterPro" id="IPR036691">
    <property type="entry name" value="Endo/exonu/phosph_ase_sf"/>
</dbReference>
<dbReference type="AlphaFoldDB" id="A4CID4"/>
<evidence type="ECO:0000313" key="3">
    <source>
        <dbReference type="Proteomes" id="UP000009049"/>
    </source>
</evidence>
<dbReference type="SUPFAM" id="SSF56219">
    <property type="entry name" value="DNase I-like"/>
    <property type="match status" value="1"/>
</dbReference>
<accession>A4CID4</accession>